<feature type="region of interest" description="Disordered" evidence="1">
    <location>
        <begin position="267"/>
        <end position="311"/>
    </location>
</feature>
<evidence type="ECO:0000256" key="2">
    <source>
        <dbReference type="SAM" id="Phobius"/>
    </source>
</evidence>
<keyword evidence="2" id="KW-1133">Transmembrane helix</keyword>
<dbReference type="EMBL" id="JALJOQ010000060">
    <property type="protein sequence ID" value="KAK9803356.1"/>
    <property type="molecule type" value="Genomic_DNA"/>
</dbReference>
<accession>A0AAW1P416</accession>
<feature type="transmembrane region" description="Helical" evidence="2">
    <location>
        <begin position="958"/>
        <end position="981"/>
    </location>
</feature>
<keyword evidence="2" id="KW-0812">Transmembrane</keyword>
<protein>
    <recommendedName>
        <fullName evidence="5">AP2/ERF domain-containing protein</fullName>
    </recommendedName>
</protein>
<evidence type="ECO:0000313" key="4">
    <source>
        <dbReference type="Proteomes" id="UP001465755"/>
    </source>
</evidence>
<feature type="compositionally biased region" description="Polar residues" evidence="1">
    <location>
        <begin position="709"/>
        <end position="734"/>
    </location>
</feature>
<evidence type="ECO:0008006" key="5">
    <source>
        <dbReference type="Google" id="ProtNLM"/>
    </source>
</evidence>
<sequence length="1047" mass="112023">MKEDQGGTSELSSIPYRTPALPGKLGSTTKAPQSGAVIGSTPQAGLLRSRPTLSPVIPAAKGTGKIYGYGPNSDRRNWRVRMRLKGKDVTGRACKTEEEARAEAVRLYNASYPESAVRLPGTPRLVSSPNAPKSGGEAEAAPVPNAAPSTSDATPQTTTASHLQQTTASHLQQAGNDSDAEEDDQQVAGEAAEPEQQQSAISEQKLLAPCLPHTRGGKLMHGYSYSKKGHWRVRMTVKGQKLHGSQCKTEEEARAEAIKVYNQANPEKPVSLPSAASRFPSPHASGVSREVKAESEPSNAAPAQQKKASGQWQGVYTIPPAIPGVRSAMRAYCYTKSASTGVGRWIVDLRQPVHHWLDAHTGQTRPEAKTLHHVVKDEAEAAETAMRIYCQKRRKKKSSAAHADAGGIDAVRHKKRKADRAQKGEGRRAKHLKASQLPGMNGLAAEASLGTSESVPQDAHHIDSELVETMWSPPACVIMEQRGSGNAYKGIPNIHKDALVGPQLDTGFDVLSALADAETYMKLPDEGKRSFIKDRVATAPGQDGLVAAKDLPPWTLLGEVCGIVVTQQEMLAEGSADTLMGPTWVLDQTLDTSLGWQVPLALDCSNRCNILSLLAPAASLDTANCVLLEYEATLTQRPHMLAFTFRAVPANEQLTQLNASPSCMRADAMLPRDPSQASLGASAPEFQVPNGAVHQARDTSPRDPRLHSNLHNLDQHFSTNNSQQISSHPASPEQTPFPSPHLPVPQAAAQQHANDTMAMHRLAEVAAGQAAMSNGPSGLANHDMGPLLTEPGFDAAALSKQMAELGDSLVEEASCAGLYESLAQAKQKQWLGISPVVDFQKVQAGTLWSTFGKAGKMAGRYPLPALIGMGLIVVNILAWFVMLGGASALQHSRSTVVGLLNTVNQLPGTPLAYGNLKPISTNQNFISYQWFKAVLEVLTLLGALAVVGMGMIHRGRVAVVGLLAVVTVFLADRCDTFYYLYLETHKNPLVPHKERREVEAYFAGCVMCTTLNFLIIICLGIGTGEAATTNNYNNPTAAKEVGNGAHV</sequence>
<keyword evidence="4" id="KW-1185">Reference proteome</keyword>
<feature type="compositionally biased region" description="Basic and acidic residues" evidence="1">
    <location>
        <begin position="695"/>
        <end position="706"/>
    </location>
</feature>
<evidence type="ECO:0000256" key="1">
    <source>
        <dbReference type="SAM" id="MobiDB-lite"/>
    </source>
</evidence>
<feature type="compositionally biased region" description="Polar residues" evidence="1">
    <location>
        <begin position="1"/>
        <end position="12"/>
    </location>
</feature>
<feature type="region of interest" description="Disordered" evidence="1">
    <location>
        <begin position="393"/>
        <end position="437"/>
    </location>
</feature>
<dbReference type="Proteomes" id="UP001465755">
    <property type="component" value="Unassembled WGS sequence"/>
</dbReference>
<feature type="transmembrane region" description="Helical" evidence="2">
    <location>
        <begin position="933"/>
        <end position="952"/>
    </location>
</feature>
<name>A0AAW1P416_9CHLO</name>
<feature type="region of interest" description="Disordered" evidence="1">
    <location>
        <begin position="117"/>
        <end position="200"/>
    </location>
</feature>
<comment type="caution">
    <text evidence="3">The sequence shown here is derived from an EMBL/GenBank/DDBJ whole genome shotgun (WGS) entry which is preliminary data.</text>
</comment>
<feature type="region of interest" description="Disordered" evidence="1">
    <location>
        <begin position="1"/>
        <end position="74"/>
    </location>
</feature>
<dbReference type="AlphaFoldDB" id="A0AAW1P416"/>
<feature type="compositionally biased region" description="Low complexity" evidence="1">
    <location>
        <begin position="137"/>
        <end position="148"/>
    </location>
</feature>
<feature type="compositionally biased region" description="Polar residues" evidence="1">
    <location>
        <begin position="296"/>
        <end position="311"/>
    </location>
</feature>
<keyword evidence="2" id="KW-0472">Membrane</keyword>
<gene>
    <name evidence="3" type="ORF">WJX73_008228</name>
</gene>
<feature type="transmembrane region" description="Helical" evidence="2">
    <location>
        <begin position="861"/>
        <end position="883"/>
    </location>
</feature>
<feature type="region of interest" description="Disordered" evidence="1">
    <location>
        <begin position="691"/>
        <end position="752"/>
    </location>
</feature>
<reference evidence="3 4" key="1">
    <citation type="journal article" date="2024" name="Nat. Commun.">
        <title>Phylogenomics reveals the evolutionary origins of lichenization in chlorophyte algae.</title>
        <authorList>
            <person name="Puginier C."/>
            <person name="Libourel C."/>
            <person name="Otte J."/>
            <person name="Skaloud P."/>
            <person name="Haon M."/>
            <person name="Grisel S."/>
            <person name="Petersen M."/>
            <person name="Berrin J.G."/>
            <person name="Delaux P.M."/>
            <person name="Dal Grande F."/>
            <person name="Keller J."/>
        </authorList>
    </citation>
    <scope>NUCLEOTIDE SEQUENCE [LARGE SCALE GENOMIC DNA]</scope>
    <source>
        <strain evidence="3 4">SAG 2036</strain>
    </source>
</reference>
<organism evidence="3 4">
    <name type="scientific">Symbiochloris irregularis</name>
    <dbReference type="NCBI Taxonomy" id="706552"/>
    <lineage>
        <taxon>Eukaryota</taxon>
        <taxon>Viridiplantae</taxon>
        <taxon>Chlorophyta</taxon>
        <taxon>core chlorophytes</taxon>
        <taxon>Trebouxiophyceae</taxon>
        <taxon>Trebouxiales</taxon>
        <taxon>Trebouxiaceae</taxon>
        <taxon>Symbiochloris</taxon>
    </lineage>
</organism>
<proteinExistence type="predicted"/>
<evidence type="ECO:0000313" key="3">
    <source>
        <dbReference type="EMBL" id="KAK9803356.1"/>
    </source>
</evidence>
<feature type="transmembrane region" description="Helical" evidence="2">
    <location>
        <begin position="1001"/>
        <end position="1022"/>
    </location>
</feature>
<feature type="compositionally biased region" description="Polar residues" evidence="1">
    <location>
        <begin position="149"/>
        <end position="176"/>
    </location>
</feature>